<dbReference type="PANTHER" id="PTHR43060:SF17">
    <property type="entry name" value="L-THREONATE DEHYDROGENASE"/>
    <property type="match status" value="1"/>
</dbReference>
<evidence type="ECO:0000256" key="3">
    <source>
        <dbReference type="ARBA" id="ARBA00023027"/>
    </source>
</evidence>
<comment type="function">
    <text evidence="5">Catalyzes oxidation of L-threonate to 2-oxo-tetronate. Can use either NAD(+) or NADP(+) as cosubstrate, with a preference for NAD(+).</text>
</comment>
<proteinExistence type="inferred from homology"/>
<keyword evidence="3" id="KW-0520">NAD</keyword>
<dbReference type="InterPro" id="IPR013328">
    <property type="entry name" value="6PGD_dom2"/>
</dbReference>
<dbReference type="Proteomes" id="UP000321638">
    <property type="component" value="Unassembled WGS sequence"/>
</dbReference>
<evidence type="ECO:0000259" key="12">
    <source>
        <dbReference type="Pfam" id="PF14833"/>
    </source>
</evidence>
<dbReference type="Gene3D" id="1.10.1040.10">
    <property type="entry name" value="N-(1-d-carboxylethyl)-l-norvaline Dehydrogenase, domain 2"/>
    <property type="match status" value="1"/>
</dbReference>
<dbReference type="InterPro" id="IPR008927">
    <property type="entry name" value="6-PGluconate_DH-like_C_sf"/>
</dbReference>
<dbReference type="InterPro" id="IPR036291">
    <property type="entry name" value="NAD(P)-bd_dom_sf"/>
</dbReference>
<keyword evidence="1" id="KW-0521">NADP</keyword>
<dbReference type="AlphaFoldDB" id="A0A5C8P8B4"/>
<name>A0A5C8P8B4_9HYPH</name>
<dbReference type="EC" id="1.1.1.411" evidence="7"/>
<evidence type="ECO:0000256" key="7">
    <source>
        <dbReference type="ARBA" id="ARBA00038870"/>
    </source>
</evidence>
<feature type="domain" description="6-phosphogluconate dehydrogenase NADP-binding" evidence="11">
    <location>
        <begin position="7"/>
        <end position="166"/>
    </location>
</feature>
<dbReference type="PROSITE" id="PS00895">
    <property type="entry name" value="3_HYDROXYISOBUT_DH"/>
    <property type="match status" value="1"/>
</dbReference>
<dbReference type="InterPro" id="IPR050006">
    <property type="entry name" value="LtnD"/>
</dbReference>
<organism evidence="13 14">
    <name type="scientific">Vineibacter terrae</name>
    <dbReference type="NCBI Taxonomy" id="2586908"/>
    <lineage>
        <taxon>Bacteria</taxon>
        <taxon>Pseudomonadati</taxon>
        <taxon>Pseudomonadota</taxon>
        <taxon>Alphaproteobacteria</taxon>
        <taxon>Hyphomicrobiales</taxon>
        <taxon>Vineibacter</taxon>
    </lineage>
</organism>
<dbReference type="SUPFAM" id="SSF51735">
    <property type="entry name" value="NAD(P)-binding Rossmann-fold domains"/>
    <property type="match status" value="1"/>
</dbReference>
<dbReference type="Gene3D" id="3.40.50.720">
    <property type="entry name" value="NAD(P)-binding Rossmann-like Domain"/>
    <property type="match status" value="1"/>
</dbReference>
<evidence type="ECO:0000313" key="14">
    <source>
        <dbReference type="Proteomes" id="UP000321638"/>
    </source>
</evidence>
<evidence type="ECO:0000256" key="10">
    <source>
        <dbReference type="PIRSR" id="PIRSR000103-1"/>
    </source>
</evidence>
<evidence type="ECO:0000256" key="4">
    <source>
        <dbReference type="ARBA" id="ARBA00023277"/>
    </source>
</evidence>
<dbReference type="RefSeq" id="WP_147852138.1">
    <property type="nucleotide sequence ID" value="NZ_VDUZ01000072.1"/>
</dbReference>
<comment type="caution">
    <text evidence="13">The sequence shown here is derived from an EMBL/GenBank/DDBJ whole genome shotgun (WGS) entry which is preliminary data.</text>
</comment>
<evidence type="ECO:0000259" key="11">
    <source>
        <dbReference type="Pfam" id="PF03446"/>
    </source>
</evidence>
<evidence type="ECO:0000256" key="8">
    <source>
        <dbReference type="ARBA" id="ARBA00039407"/>
    </source>
</evidence>
<dbReference type="InterPro" id="IPR002204">
    <property type="entry name" value="3-OH-isobutyrate_DH-rel_CS"/>
</dbReference>
<comment type="similarity">
    <text evidence="6">Belongs to the HIBADH-related family. L-threonate dehydrogenase subfamily.</text>
</comment>
<evidence type="ECO:0000256" key="6">
    <source>
        <dbReference type="ARBA" id="ARBA00037979"/>
    </source>
</evidence>
<dbReference type="Pfam" id="PF03446">
    <property type="entry name" value="NAD_binding_2"/>
    <property type="match status" value="1"/>
</dbReference>
<accession>A0A5C8P8B4</accession>
<dbReference type="GO" id="GO:0050661">
    <property type="term" value="F:NADP binding"/>
    <property type="evidence" value="ECO:0007669"/>
    <property type="project" value="InterPro"/>
</dbReference>
<dbReference type="SUPFAM" id="SSF48179">
    <property type="entry name" value="6-phosphogluconate dehydrogenase C-terminal domain-like"/>
    <property type="match status" value="1"/>
</dbReference>
<feature type="active site" evidence="10">
    <location>
        <position position="176"/>
    </location>
</feature>
<evidence type="ECO:0000256" key="9">
    <source>
        <dbReference type="ARBA" id="ARBA00047312"/>
    </source>
</evidence>
<dbReference type="GO" id="GO:0016616">
    <property type="term" value="F:oxidoreductase activity, acting on the CH-OH group of donors, NAD or NADP as acceptor"/>
    <property type="evidence" value="ECO:0007669"/>
    <property type="project" value="InterPro"/>
</dbReference>
<evidence type="ECO:0000256" key="2">
    <source>
        <dbReference type="ARBA" id="ARBA00023002"/>
    </source>
</evidence>
<keyword evidence="14" id="KW-1185">Reference proteome</keyword>
<dbReference type="InterPro" id="IPR015815">
    <property type="entry name" value="HIBADH-related"/>
</dbReference>
<dbReference type="OrthoDB" id="9812907at2"/>
<dbReference type="GO" id="GO:0016054">
    <property type="term" value="P:organic acid catabolic process"/>
    <property type="evidence" value="ECO:0007669"/>
    <property type="project" value="UniProtKB-ARBA"/>
</dbReference>
<keyword evidence="2" id="KW-0560">Oxidoreductase</keyword>
<feature type="domain" description="3-hydroxyisobutyrate dehydrogenase-like NAD-binding" evidence="12">
    <location>
        <begin position="170"/>
        <end position="290"/>
    </location>
</feature>
<sequence>MTTNKLRIAFVGLGSMGLGMAKNLLAKGHAVIGVDMNPDAGAALRASGGQTAASPRAAAAQADALVLVVVNAAQVEQVLFGAEGAVGALPQGRVVMQCATVPPGFSTALGERLAAAGHPLLDAPLSGGRARADTGELTVMSSGTPQAYAQAEAILDAVAAKVYRLGDAPGIGSLVKTVNQLLAGVHIAAAAEAMALGTKAGADPRALYEVISNSAGNSWMFTNRVPHMLDGDFTPLSAVDIFVKDLGLVLDTGREVKQPLPLAAAAHQMFLMATAAGWGKMDDAAVVKIYEQMGAFSVAERAGKRA</sequence>
<keyword evidence="4" id="KW-0119">Carbohydrate metabolism</keyword>
<evidence type="ECO:0000256" key="5">
    <source>
        <dbReference type="ARBA" id="ARBA00037062"/>
    </source>
</evidence>
<protein>
    <recommendedName>
        <fullName evidence="8">L-threonate dehydrogenase</fullName>
        <ecNumber evidence="7">1.1.1.411</ecNumber>
    </recommendedName>
</protein>
<dbReference type="NCBIfam" id="NF043037">
    <property type="entry name" value="ThreonDh"/>
    <property type="match status" value="1"/>
</dbReference>
<reference evidence="13 14" key="1">
    <citation type="submission" date="2019-06" db="EMBL/GenBank/DDBJ databases">
        <title>New taxonomy in bacterial strain CC-CFT640, isolated from vineyard.</title>
        <authorList>
            <person name="Lin S.-Y."/>
            <person name="Tsai C.-F."/>
            <person name="Young C.-C."/>
        </authorList>
    </citation>
    <scope>NUCLEOTIDE SEQUENCE [LARGE SCALE GENOMIC DNA]</scope>
    <source>
        <strain evidence="13 14">CC-CFT640</strain>
    </source>
</reference>
<dbReference type="GO" id="GO:0051287">
    <property type="term" value="F:NAD binding"/>
    <property type="evidence" value="ECO:0007669"/>
    <property type="project" value="InterPro"/>
</dbReference>
<dbReference type="InterPro" id="IPR029154">
    <property type="entry name" value="HIBADH-like_NADP-bd"/>
</dbReference>
<dbReference type="PIRSF" id="PIRSF000103">
    <property type="entry name" value="HIBADH"/>
    <property type="match status" value="1"/>
</dbReference>
<dbReference type="Pfam" id="PF14833">
    <property type="entry name" value="NAD_binding_11"/>
    <property type="match status" value="1"/>
</dbReference>
<dbReference type="InterPro" id="IPR006115">
    <property type="entry name" value="6PGDH_NADP-bd"/>
</dbReference>
<dbReference type="PANTHER" id="PTHR43060">
    <property type="entry name" value="3-HYDROXYISOBUTYRATE DEHYDROGENASE-LIKE 1, MITOCHONDRIAL-RELATED"/>
    <property type="match status" value="1"/>
</dbReference>
<gene>
    <name evidence="13" type="ORF">FHP25_37510</name>
</gene>
<evidence type="ECO:0000256" key="1">
    <source>
        <dbReference type="ARBA" id="ARBA00022857"/>
    </source>
</evidence>
<evidence type="ECO:0000313" key="13">
    <source>
        <dbReference type="EMBL" id="TXL69779.1"/>
    </source>
</evidence>
<comment type="catalytic activity">
    <reaction evidence="9">
        <text>L-threonate + NAD(+) = 2-dehydro-L-erythronate + NADH + H(+)</text>
        <dbReference type="Rhea" id="RHEA:52548"/>
        <dbReference type="ChEBI" id="CHEBI:15378"/>
        <dbReference type="ChEBI" id="CHEBI:57540"/>
        <dbReference type="ChEBI" id="CHEBI:57561"/>
        <dbReference type="ChEBI" id="CHEBI:57945"/>
        <dbReference type="ChEBI" id="CHEBI:136669"/>
        <dbReference type="EC" id="1.1.1.411"/>
    </reaction>
</comment>
<dbReference type="EMBL" id="VDUZ01000072">
    <property type="protein sequence ID" value="TXL69779.1"/>
    <property type="molecule type" value="Genomic_DNA"/>
</dbReference>